<evidence type="ECO:0000256" key="5">
    <source>
        <dbReference type="SAM" id="SignalP"/>
    </source>
</evidence>
<feature type="signal peptide" evidence="5">
    <location>
        <begin position="1"/>
        <end position="24"/>
    </location>
</feature>
<reference evidence="7" key="1">
    <citation type="submission" date="2016-11" db="UniProtKB">
        <authorList>
            <consortium name="WormBaseParasite"/>
        </authorList>
    </citation>
    <scope>IDENTIFICATION</scope>
</reference>
<dbReference type="GO" id="GO:0005615">
    <property type="term" value="C:extracellular space"/>
    <property type="evidence" value="ECO:0007669"/>
    <property type="project" value="TreeGrafter"/>
</dbReference>
<dbReference type="GO" id="GO:0031012">
    <property type="term" value="C:extracellular matrix"/>
    <property type="evidence" value="ECO:0007669"/>
    <property type="project" value="TreeGrafter"/>
</dbReference>
<evidence type="ECO:0000256" key="2">
    <source>
        <dbReference type="ARBA" id="ARBA00022525"/>
    </source>
</evidence>
<keyword evidence="5" id="KW-0732">Signal</keyword>
<dbReference type="WBParaSite" id="MhA1_Contig1429.frz3.gene2">
    <property type="protein sequence ID" value="MhA1_Contig1429.frz3.gene2"/>
    <property type="gene ID" value="MhA1_Contig1429.frz3.gene2"/>
</dbReference>
<proteinExistence type="predicted"/>
<name>A0A1I8B5P0_MELHA</name>
<evidence type="ECO:0000256" key="4">
    <source>
        <dbReference type="PIRSR" id="PIRSR601820-3"/>
    </source>
</evidence>
<evidence type="ECO:0000313" key="7">
    <source>
        <dbReference type="WBParaSite" id="MhA1_Contig1429.frz3.gene2"/>
    </source>
</evidence>
<dbReference type="InterPro" id="IPR008993">
    <property type="entry name" value="TIMP-like_OB-fold"/>
</dbReference>
<feature type="binding site" evidence="3">
    <location>
        <position position="25"/>
    </location>
    <ligand>
        <name>Zn(2+)</name>
        <dbReference type="ChEBI" id="CHEBI:29105"/>
        <note>ligand shared with metalloproteinase partner</note>
    </ligand>
</feature>
<keyword evidence="2" id="KW-0964">Secreted</keyword>
<dbReference type="GO" id="GO:0008191">
    <property type="term" value="F:metalloendopeptidase inhibitor activity"/>
    <property type="evidence" value="ECO:0007669"/>
    <property type="project" value="InterPro"/>
</dbReference>
<keyword evidence="6" id="KW-1185">Reference proteome</keyword>
<dbReference type="Proteomes" id="UP000095281">
    <property type="component" value="Unplaced"/>
</dbReference>
<evidence type="ECO:0000256" key="3">
    <source>
        <dbReference type="PIRSR" id="PIRSR601820-1"/>
    </source>
</evidence>
<organism evidence="6 7">
    <name type="scientific">Meloidogyne hapla</name>
    <name type="common">Root-knot nematode worm</name>
    <dbReference type="NCBI Taxonomy" id="6305"/>
    <lineage>
        <taxon>Eukaryota</taxon>
        <taxon>Metazoa</taxon>
        <taxon>Ecdysozoa</taxon>
        <taxon>Nematoda</taxon>
        <taxon>Chromadorea</taxon>
        <taxon>Rhabditida</taxon>
        <taxon>Tylenchina</taxon>
        <taxon>Tylenchomorpha</taxon>
        <taxon>Tylenchoidea</taxon>
        <taxon>Meloidogynidae</taxon>
        <taxon>Meloidogyninae</taxon>
        <taxon>Meloidogyne</taxon>
    </lineage>
</organism>
<keyword evidence="4" id="KW-1015">Disulfide bond</keyword>
<accession>A0A1I8B5P0</accession>
<dbReference type="GO" id="GO:0051045">
    <property type="term" value="P:negative regulation of membrane protein ectodomain proteolysis"/>
    <property type="evidence" value="ECO:0007669"/>
    <property type="project" value="TreeGrafter"/>
</dbReference>
<dbReference type="SUPFAM" id="SSF50242">
    <property type="entry name" value="TIMP-like"/>
    <property type="match status" value="1"/>
</dbReference>
<dbReference type="GO" id="GO:0046872">
    <property type="term" value="F:metal ion binding"/>
    <property type="evidence" value="ECO:0007669"/>
    <property type="project" value="UniProtKB-KW"/>
</dbReference>
<dbReference type="InterPro" id="IPR001820">
    <property type="entry name" value="TIMP"/>
</dbReference>
<feature type="chain" id="PRO_5009315474" evidence="5">
    <location>
        <begin position="25"/>
        <end position="117"/>
    </location>
</feature>
<sequence length="117" mass="13648">MKIKIIFYCFILLIIEQKINVVNGCTCVEETFEDKYCRADWVARVLITESIEINEGEETDYLIRYTVKFLDSNVTKFIFTSANEGLCGVKLKNETEYCFFDLQMERVTNRGRGADDN</sequence>
<comment type="subcellular location">
    <subcellularLocation>
        <location evidence="1">Secreted</location>
    </subcellularLocation>
</comment>
<feature type="disulfide bond" evidence="4">
    <location>
        <begin position="25"/>
        <end position="87"/>
    </location>
</feature>
<dbReference type="Gene3D" id="2.40.50.120">
    <property type="match status" value="1"/>
</dbReference>
<protein>
    <submittedName>
        <fullName evidence="7">NTR domain-containing protein</fullName>
    </submittedName>
</protein>
<dbReference type="AlphaFoldDB" id="A0A1I8B5P0"/>
<evidence type="ECO:0000256" key="1">
    <source>
        <dbReference type="ARBA" id="ARBA00004613"/>
    </source>
</evidence>
<dbReference type="PANTHER" id="PTHR11844:SF25">
    <property type="entry name" value="NTR DOMAIN-CONTAINING PROTEIN"/>
    <property type="match status" value="1"/>
</dbReference>
<evidence type="ECO:0000313" key="6">
    <source>
        <dbReference type="Proteomes" id="UP000095281"/>
    </source>
</evidence>
<keyword evidence="3" id="KW-0479">Metal-binding</keyword>
<dbReference type="GO" id="GO:0002020">
    <property type="term" value="F:protease binding"/>
    <property type="evidence" value="ECO:0007669"/>
    <property type="project" value="TreeGrafter"/>
</dbReference>
<dbReference type="PANTHER" id="PTHR11844">
    <property type="entry name" value="METALLOPROTEASE INHIBITOR"/>
    <property type="match status" value="1"/>
</dbReference>
<keyword evidence="3" id="KW-0862">Zinc</keyword>